<feature type="domain" description="FAD dependent oxidoreductase" evidence="2">
    <location>
        <begin position="4"/>
        <end position="414"/>
    </location>
</feature>
<evidence type="ECO:0000313" key="3">
    <source>
        <dbReference type="EMBL" id="XBO76270.1"/>
    </source>
</evidence>
<dbReference type="SUPFAM" id="SSF54373">
    <property type="entry name" value="FAD-linked reductases, C-terminal domain"/>
    <property type="match status" value="1"/>
</dbReference>
<protein>
    <submittedName>
        <fullName evidence="3">FAD-binding oxidoreductase</fullName>
    </submittedName>
</protein>
<sequence>MNTIAVVGAGIVGLAVARSLAGRGHRVQLFDPGPPGEGTSFGNAGLIANYATSPMASIDTLRQLPGELCRRDASLSVDPRYLARLAGFGPRFLKAATPSRFAHHKSDLVALIQDAVKAQHALLESLEAPDLYADTGCLQLARQGDPLAATLEASARAKRADGVACEVLTAQEVRDLEPVIHPADLVGGLYFPETRHLKDSLAVSQALWKRLKGEGVVQHGTRIKGLVPLAAGGWRLICEDGEKGEHGENGENGENGESREYQADQADQVVLCAGIANDALLKSLGVSLPVVSERGYHVRLETPLSLSRPVGWLARHFYATPMHGGVRLAGTTEFTAPDRAADERRWERLKGWGEALFGRPLSLAERWMGVRHSTPDGLPVVGQVTGREGLFVAYGHGHLGLTQSAHTGELIAAMIHGEVLPDYVASLSPARF</sequence>
<organism evidence="3">
    <name type="scientific">Halomonas sp. H10-59</name>
    <dbReference type="NCBI Taxonomy" id="2950874"/>
    <lineage>
        <taxon>Bacteria</taxon>
        <taxon>Pseudomonadati</taxon>
        <taxon>Pseudomonadota</taxon>
        <taxon>Gammaproteobacteria</taxon>
        <taxon>Oceanospirillales</taxon>
        <taxon>Halomonadaceae</taxon>
        <taxon>Halomonas</taxon>
    </lineage>
</organism>
<dbReference type="RefSeq" id="WP_348815609.1">
    <property type="nucleotide sequence ID" value="NZ_CP098828.1"/>
</dbReference>
<proteinExistence type="predicted"/>
<dbReference type="PANTHER" id="PTHR13847">
    <property type="entry name" value="SARCOSINE DEHYDROGENASE-RELATED"/>
    <property type="match status" value="1"/>
</dbReference>
<dbReference type="Gene3D" id="3.30.9.10">
    <property type="entry name" value="D-Amino Acid Oxidase, subunit A, domain 2"/>
    <property type="match status" value="1"/>
</dbReference>
<dbReference type="Gene3D" id="3.50.50.60">
    <property type="entry name" value="FAD/NAD(P)-binding domain"/>
    <property type="match status" value="2"/>
</dbReference>
<dbReference type="SUPFAM" id="SSF51905">
    <property type="entry name" value="FAD/NAD(P)-binding domain"/>
    <property type="match status" value="1"/>
</dbReference>
<gene>
    <name evidence="3" type="ORF">NFG57_05705</name>
</gene>
<dbReference type="AlphaFoldDB" id="A0AAU7KY72"/>
<evidence type="ECO:0000259" key="2">
    <source>
        <dbReference type="Pfam" id="PF01266"/>
    </source>
</evidence>
<name>A0AAU7KY72_9GAMM</name>
<dbReference type="InterPro" id="IPR036188">
    <property type="entry name" value="FAD/NAD-bd_sf"/>
</dbReference>
<dbReference type="GO" id="GO:0016491">
    <property type="term" value="F:oxidoreductase activity"/>
    <property type="evidence" value="ECO:0007669"/>
    <property type="project" value="UniProtKB-KW"/>
</dbReference>
<dbReference type="Pfam" id="PF01266">
    <property type="entry name" value="DAO"/>
    <property type="match status" value="1"/>
</dbReference>
<accession>A0AAU7KY72</accession>
<dbReference type="GO" id="GO:0005737">
    <property type="term" value="C:cytoplasm"/>
    <property type="evidence" value="ECO:0007669"/>
    <property type="project" value="TreeGrafter"/>
</dbReference>
<keyword evidence="1" id="KW-0560">Oxidoreductase</keyword>
<reference evidence="3" key="1">
    <citation type="submission" date="2022-06" db="EMBL/GenBank/DDBJ databases">
        <title>A novel DMS-producing enzyme.</title>
        <authorList>
            <person name="Zhang Y."/>
        </authorList>
    </citation>
    <scope>NUCLEOTIDE SEQUENCE</scope>
    <source>
        <strain evidence="3">H10-59</strain>
    </source>
</reference>
<evidence type="ECO:0000256" key="1">
    <source>
        <dbReference type="ARBA" id="ARBA00023002"/>
    </source>
</evidence>
<dbReference type="PANTHER" id="PTHR13847:SF289">
    <property type="entry name" value="GLYCINE OXIDASE"/>
    <property type="match status" value="1"/>
</dbReference>
<dbReference type="EMBL" id="CP098828">
    <property type="protein sequence ID" value="XBO76270.1"/>
    <property type="molecule type" value="Genomic_DNA"/>
</dbReference>
<dbReference type="InterPro" id="IPR006076">
    <property type="entry name" value="FAD-dep_OxRdtase"/>
</dbReference>